<proteinExistence type="predicted"/>
<dbReference type="VEuPathDB" id="VectorBase:GPAI001472"/>
<protein>
    <submittedName>
        <fullName evidence="1">Uncharacterized protein</fullName>
    </submittedName>
</protein>
<evidence type="ECO:0000313" key="1">
    <source>
        <dbReference type="EnsemblMetazoa" id="GPAI001472-PA"/>
    </source>
</evidence>
<evidence type="ECO:0000313" key="2">
    <source>
        <dbReference type="Proteomes" id="UP000092445"/>
    </source>
</evidence>
<organism evidence="1 2">
    <name type="scientific">Glossina pallidipes</name>
    <name type="common">Tsetse fly</name>
    <dbReference type="NCBI Taxonomy" id="7398"/>
    <lineage>
        <taxon>Eukaryota</taxon>
        <taxon>Metazoa</taxon>
        <taxon>Ecdysozoa</taxon>
        <taxon>Arthropoda</taxon>
        <taxon>Hexapoda</taxon>
        <taxon>Insecta</taxon>
        <taxon>Pterygota</taxon>
        <taxon>Neoptera</taxon>
        <taxon>Endopterygota</taxon>
        <taxon>Diptera</taxon>
        <taxon>Brachycera</taxon>
        <taxon>Muscomorpha</taxon>
        <taxon>Hippoboscoidea</taxon>
        <taxon>Glossinidae</taxon>
        <taxon>Glossina</taxon>
    </lineage>
</organism>
<reference evidence="2" key="1">
    <citation type="submission" date="2014-03" db="EMBL/GenBank/DDBJ databases">
        <authorList>
            <person name="Aksoy S."/>
            <person name="Warren W."/>
            <person name="Wilson R.K."/>
        </authorList>
    </citation>
    <scope>NUCLEOTIDE SEQUENCE [LARGE SCALE GENOMIC DNA]</scope>
    <source>
        <strain evidence="2">IAEA</strain>
    </source>
</reference>
<dbReference type="Proteomes" id="UP000092445">
    <property type="component" value="Unassembled WGS sequence"/>
</dbReference>
<keyword evidence="2" id="KW-1185">Reference proteome</keyword>
<sequence>MDCTMEDPAEEEFLPYGLDVVAFDDIVTGQIAKMRRTLLTGYGTAQYIHLDFFPFSFFPFLLFHLEKNKHLLFENVINE</sequence>
<dbReference type="AlphaFoldDB" id="A0A1A9Z274"/>
<accession>A0A1A9Z274</accession>
<reference evidence="1" key="2">
    <citation type="submission" date="2020-05" db="UniProtKB">
        <authorList>
            <consortium name="EnsemblMetazoa"/>
        </authorList>
    </citation>
    <scope>IDENTIFICATION</scope>
    <source>
        <strain evidence="1">IAEA</strain>
    </source>
</reference>
<dbReference type="EnsemblMetazoa" id="GPAI001472-RA">
    <property type="protein sequence ID" value="GPAI001472-PA"/>
    <property type="gene ID" value="GPAI001472"/>
</dbReference>
<name>A0A1A9Z274_GLOPL</name>